<dbReference type="GO" id="GO:0046872">
    <property type="term" value="F:metal ion binding"/>
    <property type="evidence" value="ECO:0007669"/>
    <property type="project" value="UniProtKB-KW"/>
</dbReference>
<dbReference type="InterPro" id="IPR027443">
    <property type="entry name" value="IPNS-like_sf"/>
</dbReference>
<comment type="similarity">
    <text evidence="1 5">Belongs to the iron/ascorbate-dependent oxidoreductase family.</text>
</comment>
<keyword evidence="8" id="KW-1185">Reference proteome</keyword>
<dbReference type="InterPro" id="IPR050295">
    <property type="entry name" value="Plant_2OG-oxidoreductases"/>
</dbReference>
<dbReference type="GO" id="GO:0016491">
    <property type="term" value="F:oxidoreductase activity"/>
    <property type="evidence" value="ECO:0007669"/>
    <property type="project" value="UniProtKB-KW"/>
</dbReference>
<dbReference type="GO" id="GO:0031418">
    <property type="term" value="F:L-ascorbic acid binding"/>
    <property type="evidence" value="ECO:0007669"/>
    <property type="project" value="UniProtKB-KW"/>
</dbReference>
<evidence type="ECO:0000256" key="3">
    <source>
        <dbReference type="ARBA" id="ARBA00022896"/>
    </source>
</evidence>
<dbReference type="AlphaFoldDB" id="A0AAN9MZM8"/>
<dbReference type="InterPro" id="IPR044861">
    <property type="entry name" value="IPNS-like_FE2OG_OXY"/>
</dbReference>
<gene>
    <name evidence="7" type="ORF">VNO77_03316</name>
</gene>
<dbReference type="Pfam" id="PF03171">
    <property type="entry name" value="2OG-FeII_Oxy"/>
    <property type="match status" value="1"/>
</dbReference>
<keyword evidence="3" id="KW-0847">Vitamin C</keyword>
<dbReference type="InterPro" id="IPR026992">
    <property type="entry name" value="DIOX_N"/>
</dbReference>
<name>A0AAN9MZM8_CANGL</name>
<dbReference type="PROSITE" id="PS51471">
    <property type="entry name" value="FE2OG_OXY"/>
    <property type="match status" value="1"/>
</dbReference>
<dbReference type="Pfam" id="PF14226">
    <property type="entry name" value="DIOX_N"/>
    <property type="match status" value="1"/>
</dbReference>
<dbReference type="EMBL" id="JAYMYQ010000001">
    <property type="protein sequence ID" value="KAK7361267.1"/>
    <property type="molecule type" value="Genomic_DNA"/>
</dbReference>
<evidence type="ECO:0000256" key="2">
    <source>
        <dbReference type="ARBA" id="ARBA00022723"/>
    </source>
</evidence>
<dbReference type="Proteomes" id="UP001367508">
    <property type="component" value="Unassembled WGS sequence"/>
</dbReference>
<protein>
    <recommendedName>
        <fullName evidence="6">Fe2OG dioxygenase domain-containing protein</fullName>
    </recommendedName>
</protein>
<keyword evidence="2 5" id="KW-0479">Metal-binding</keyword>
<keyword evidence="4 5" id="KW-0408">Iron</keyword>
<evidence type="ECO:0000313" key="8">
    <source>
        <dbReference type="Proteomes" id="UP001367508"/>
    </source>
</evidence>
<evidence type="ECO:0000256" key="1">
    <source>
        <dbReference type="ARBA" id="ARBA00008056"/>
    </source>
</evidence>
<comment type="caution">
    <text evidence="7">The sequence shown here is derived from an EMBL/GenBank/DDBJ whole genome shotgun (WGS) entry which is preliminary data.</text>
</comment>
<evidence type="ECO:0000259" key="6">
    <source>
        <dbReference type="PROSITE" id="PS51471"/>
    </source>
</evidence>
<organism evidence="7 8">
    <name type="scientific">Canavalia gladiata</name>
    <name type="common">Sword bean</name>
    <name type="synonym">Dolichos gladiatus</name>
    <dbReference type="NCBI Taxonomy" id="3824"/>
    <lineage>
        <taxon>Eukaryota</taxon>
        <taxon>Viridiplantae</taxon>
        <taxon>Streptophyta</taxon>
        <taxon>Embryophyta</taxon>
        <taxon>Tracheophyta</taxon>
        <taxon>Spermatophyta</taxon>
        <taxon>Magnoliopsida</taxon>
        <taxon>eudicotyledons</taxon>
        <taxon>Gunneridae</taxon>
        <taxon>Pentapetalae</taxon>
        <taxon>rosids</taxon>
        <taxon>fabids</taxon>
        <taxon>Fabales</taxon>
        <taxon>Fabaceae</taxon>
        <taxon>Papilionoideae</taxon>
        <taxon>50 kb inversion clade</taxon>
        <taxon>NPAAA clade</taxon>
        <taxon>indigoferoid/millettioid clade</taxon>
        <taxon>Phaseoleae</taxon>
        <taxon>Canavalia</taxon>
    </lineage>
</organism>
<dbReference type="InterPro" id="IPR005123">
    <property type="entry name" value="Oxoglu/Fe-dep_dioxygenase_dom"/>
</dbReference>
<proteinExistence type="inferred from homology"/>
<accession>A0AAN9MZM8</accession>
<dbReference type="SUPFAM" id="SSF51197">
    <property type="entry name" value="Clavaminate synthase-like"/>
    <property type="match status" value="1"/>
</dbReference>
<evidence type="ECO:0000313" key="7">
    <source>
        <dbReference type="EMBL" id="KAK7361267.1"/>
    </source>
</evidence>
<dbReference type="PANTHER" id="PTHR47991">
    <property type="entry name" value="OXOGLUTARATE/IRON-DEPENDENT DIOXYGENASE"/>
    <property type="match status" value="1"/>
</dbReference>
<sequence length="350" mass="40555">MEVKKPFRLANNTVLSLSPDFILPEEKRPCLSDVTSMHQVPIIDLKSYDDGLIQNISDACQNLGIFQVINHGIPPDLCQNVLNALLNFFQLPPEQRALFFTEDHSKPVKIFNYYFKGDDQKKVTMWSETFTHPWHPTQDFTHHLPTNPPQYRDVFDEYAKEIGTLMNRLLSLRSKGLGLEEGSLVKRLGDRPNFYSQANYYPPCPEPELTMGLNEHTDITALTVLQQLDRVPGLQVKCDENWIAVDPVPGALVIILADQMQVLSNGRYKSPVHRAVTNRLLPRLSLAMFYAPNDETVIGPIEELIDKEHSPIYRNYKYKEYMEEFRRQEGSKRRRVKEAFKLLHQPSYYY</sequence>
<evidence type="ECO:0000256" key="4">
    <source>
        <dbReference type="ARBA" id="ARBA00023004"/>
    </source>
</evidence>
<dbReference type="Gene3D" id="2.60.120.330">
    <property type="entry name" value="B-lactam Antibiotic, Isopenicillin N Synthase, Chain"/>
    <property type="match status" value="1"/>
</dbReference>
<evidence type="ECO:0000256" key="5">
    <source>
        <dbReference type="RuleBase" id="RU003682"/>
    </source>
</evidence>
<feature type="domain" description="Fe2OG dioxygenase" evidence="6">
    <location>
        <begin position="191"/>
        <end position="292"/>
    </location>
</feature>
<reference evidence="7 8" key="1">
    <citation type="submission" date="2024-01" db="EMBL/GenBank/DDBJ databases">
        <title>The genomes of 5 underutilized Papilionoideae crops provide insights into root nodulation and disease resistanc.</title>
        <authorList>
            <person name="Jiang F."/>
        </authorList>
    </citation>
    <scope>NUCLEOTIDE SEQUENCE [LARGE SCALE GENOMIC DNA]</scope>
    <source>
        <strain evidence="7">LVBAO_FW01</strain>
        <tissue evidence="7">Leaves</tissue>
    </source>
</reference>
<keyword evidence="5" id="KW-0560">Oxidoreductase</keyword>